<dbReference type="Pfam" id="PF01297">
    <property type="entry name" value="ZnuA"/>
    <property type="match status" value="1"/>
</dbReference>
<evidence type="ECO:0000313" key="8">
    <source>
        <dbReference type="Proteomes" id="UP000218427"/>
    </source>
</evidence>
<organism evidence="7 8">
    <name type="scientific">Microbulbifer flavimaris</name>
    <dbReference type="NCBI Taxonomy" id="1781068"/>
    <lineage>
        <taxon>Bacteria</taxon>
        <taxon>Pseudomonadati</taxon>
        <taxon>Pseudomonadota</taxon>
        <taxon>Gammaproteobacteria</taxon>
        <taxon>Cellvibrionales</taxon>
        <taxon>Microbulbiferaceae</taxon>
        <taxon>Microbulbifer</taxon>
    </lineage>
</organism>
<dbReference type="RefSeq" id="WP_082679551.1">
    <property type="nucleotide sequence ID" value="NZ_LRFG02000003.1"/>
</dbReference>
<keyword evidence="5" id="KW-0864">Zinc transport</keyword>
<dbReference type="PANTHER" id="PTHR42953">
    <property type="entry name" value="HIGH-AFFINITY ZINC UPTAKE SYSTEM PROTEIN ZNUA-RELATED"/>
    <property type="match status" value="1"/>
</dbReference>
<dbReference type="PANTHER" id="PTHR42953:SF3">
    <property type="entry name" value="HIGH-AFFINITY ZINC UPTAKE SYSTEM PROTEIN ZNUA"/>
    <property type="match status" value="1"/>
</dbReference>
<dbReference type="Proteomes" id="UP000218427">
    <property type="component" value="Unassembled WGS sequence"/>
</dbReference>
<dbReference type="SUPFAM" id="SSF53807">
    <property type="entry name" value="Helical backbone' metal receptor"/>
    <property type="match status" value="1"/>
</dbReference>
<reference evidence="7" key="1">
    <citation type="submission" date="2017-08" db="EMBL/GenBank/DDBJ databases">
        <title>Microbulbifer marisrubri sp. nov., a halophilic alphaproteobacterium isolated from marine sediment of the Yellow Sea, China.</title>
        <authorList>
            <person name="Zhang G."/>
            <person name="Xiong Q."/>
        </authorList>
    </citation>
    <scope>NUCLEOTIDE SEQUENCE [LARGE SCALE GENOMIC DNA]</scope>
    <source>
        <strain evidence="7">WRN-8</strain>
    </source>
</reference>
<feature type="signal peptide" evidence="6">
    <location>
        <begin position="1"/>
        <end position="21"/>
    </location>
</feature>
<protein>
    <recommendedName>
        <fullName evidence="2">High-affinity zinc uptake system protein ZnuA</fullName>
    </recommendedName>
</protein>
<evidence type="ECO:0000256" key="1">
    <source>
        <dbReference type="ARBA" id="ARBA00011028"/>
    </source>
</evidence>
<proteinExistence type="inferred from homology"/>
<evidence type="ECO:0000313" key="7">
    <source>
        <dbReference type="EMBL" id="PCO05231.1"/>
    </source>
</evidence>
<comment type="caution">
    <text evidence="7">The sequence shown here is derived from an EMBL/GenBank/DDBJ whole genome shotgun (WGS) entry which is preliminary data.</text>
</comment>
<keyword evidence="5" id="KW-0406">Ion transport</keyword>
<keyword evidence="5" id="KW-0862">Zinc</keyword>
<keyword evidence="3" id="KW-0813">Transport</keyword>
<dbReference type="InterPro" id="IPR006127">
    <property type="entry name" value="ZnuA-like"/>
</dbReference>
<keyword evidence="8" id="KW-1185">Reference proteome</keyword>
<feature type="chain" id="PRO_5045736617" description="High-affinity zinc uptake system protein ZnuA" evidence="6">
    <location>
        <begin position="22"/>
        <end position="292"/>
    </location>
</feature>
<sequence length="292" mass="31467">MIPIKHLSALFSILAVLAVSACSTREPPGDGPLVVSVRPLALIAAEIAGPEQEIRELIQSGDPHHYAPSVSDRAALDRAALVVWLGPKLETMLAKQLSQVPAEHQLALLEQGGFEMDGAAADDPHLWLRPRNAAIIGAQVAARLSQLRPQQADEYRRRARDFSREMANLQKVLDRALWAYRDVPIVVTHDAYGHFFGNAGVVTRPLGGTGGENRHGARTLLELGDIEDGCLFGEAPANDRDRQLAENLGLRYVALDPLGRALPPEAGYADLVEALLADARQCLSLVPDQAGG</sequence>
<evidence type="ECO:0000256" key="6">
    <source>
        <dbReference type="SAM" id="SignalP"/>
    </source>
</evidence>
<dbReference type="InterPro" id="IPR050492">
    <property type="entry name" value="Bact_metal-bind_prot9"/>
</dbReference>
<evidence type="ECO:0000256" key="2">
    <source>
        <dbReference type="ARBA" id="ARBA00015915"/>
    </source>
</evidence>
<name>A0ABX4HYU1_9GAMM</name>
<gene>
    <name evidence="7" type="ORF">AWR36_010940</name>
</gene>
<dbReference type="PROSITE" id="PS51257">
    <property type="entry name" value="PROKAR_LIPOPROTEIN"/>
    <property type="match status" value="1"/>
</dbReference>
<evidence type="ECO:0000256" key="5">
    <source>
        <dbReference type="ARBA" id="ARBA00022906"/>
    </source>
</evidence>
<keyword evidence="4 6" id="KW-0732">Signal</keyword>
<accession>A0ABX4HYU1</accession>
<dbReference type="EMBL" id="LRFG02000003">
    <property type="protein sequence ID" value="PCO05231.1"/>
    <property type="molecule type" value="Genomic_DNA"/>
</dbReference>
<dbReference type="Gene3D" id="3.40.50.1980">
    <property type="entry name" value="Nitrogenase molybdenum iron protein domain"/>
    <property type="match status" value="1"/>
</dbReference>
<comment type="similarity">
    <text evidence="1">Belongs to the bacterial solute-binding protein 9 family.</text>
</comment>
<evidence type="ECO:0000256" key="4">
    <source>
        <dbReference type="ARBA" id="ARBA00022729"/>
    </source>
</evidence>
<evidence type="ECO:0000256" key="3">
    <source>
        <dbReference type="ARBA" id="ARBA00022448"/>
    </source>
</evidence>